<keyword evidence="1" id="KW-1133">Transmembrane helix</keyword>
<protein>
    <submittedName>
        <fullName evidence="2">Uncharacterized protein</fullName>
    </submittedName>
</protein>
<name>A0A1V3U3K1_ELIME</name>
<dbReference type="eggNOG" id="ENOG5033F2H">
    <property type="taxonomic scope" value="Bacteria"/>
</dbReference>
<dbReference type="Proteomes" id="UP000188947">
    <property type="component" value="Unassembled WGS sequence"/>
</dbReference>
<dbReference type="RefSeq" id="WP_069213852.1">
    <property type="nucleotide sequence ID" value="NZ_CP115636.1"/>
</dbReference>
<keyword evidence="3" id="KW-1185">Reference proteome</keyword>
<dbReference type="OrthoDB" id="1273506at2"/>
<reference evidence="2 3" key="1">
    <citation type="submission" date="2016-11" db="EMBL/GenBank/DDBJ databases">
        <title>Genome sequence and comparative genomic analysis of clinical strain Elizabethkingia meningoseptica 61421 PRCM.</title>
        <authorList>
            <person name="Wang M."/>
            <person name="Hu S."/>
            <person name="Cao L."/>
            <person name="Jiang T."/>
            <person name="Zhou Y."/>
            <person name="Ming D."/>
        </authorList>
    </citation>
    <scope>NUCLEOTIDE SEQUENCE [LARGE SCALE GENOMIC DNA]</scope>
    <source>
        <strain evidence="2 3">61421 PRCM</strain>
    </source>
</reference>
<organism evidence="2 3">
    <name type="scientific">Elizabethkingia meningoseptica</name>
    <name type="common">Chryseobacterium meningosepticum</name>
    <dbReference type="NCBI Taxonomy" id="238"/>
    <lineage>
        <taxon>Bacteria</taxon>
        <taxon>Pseudomonadati</taxon>
        <taxon>Bacteroidota</taxon>
        <taxon>Flavobacteriia</taxon>
        <taxon>Flavobacteriales</taxon>
        <taxon>Weeksellaceae</taxon>
        <taxon>Elizabethkingia</taxon>
    </lineage>
</organism>
<accession>A0A1V3U3K1</accession>
<dbReference type="EMBL" id="MPOG01000004">
    <property type="protein sequence ID" value="OOH97502.1"/>
    <property type="molecule type" value="Genomic_DNA"/>
</dbReference>
<evidence type="ECO:0000313" key="2">
    <source>
        <dbReference type="EMBL" id="OOH97502.1"/>
    </source>
</evidence>
<evidence type="ECO:0000256" key="1">
    <source>
        <dbReference type="SAM" id="Phobius"/>
    </source>
</evidence>
<proteinExistence type="predicted"/>
<evidence type="ECO:0000313" key="3">
    <source>
        <dbReference type="Proteomes" id="UP000188947"/>
    </source>
</evidence>
<sequence length="131" mass="15153">MRNYIIYFLTSLFLLFVVVSKTNVRTFKSCKTTTHASHHWPKKANHLNQTFEKLSIQQASDDSGNNTPLELSENDFQFPDTLQTVIVFASVFASIYLIGLRGYERLKSPVYDFIVNTSTVKRFILIRSIRI</sequence>
<dbReference type="AlphaFoldDB" id="A0A1V3U3K1"/>
<keyword evidence="1" id="KW-0472">Membrane</keyword>
<comment type="caution">
    <text evidence="2">The sequence shown here is derived from an EMBL/GenBank/DDBJ whole genome shotgun (WGS) entry which is preliminary data.</text>
</comment>
<dbReference type="STRING" id="238.BBD35_10210"/>
<gene>
    <name evidence="2" type="ORF">BMF97_04095</name>
</gene>
<feature type="transmembrane region" description="Helical" evidence="1">
    <location>
        <begin position="81"/>
        <end position="99"/>
    </location>
</feature>
<keyword evidence="1" id="KW-0812">Transmembrane</keyword>